<dbReference type="PANTHER" id="PTHR47941">
    <property type="entry name" value="PENTATRICOPEPTIDE REPEAT-CONTAINING PROTEIN 3, MITOCHONDRIAL"/>
    <property type="match status" value="1"/>
</dbReference>
<dbReference type="SUPFAM" id="SSF48452">
    <property type="entry name" value="TPR-like"/>
    <property type="match status" value="1"/>
</dbReference>
<evidence type="ECO:0000256" key="2">
    <source>
        <dbReference type="ARBA" id="ARBA00022737"/>
    </source>
</evidence>
<organism evidence="5 6">
    <name type="scientific">Carnegiea gigantea</name>
    <dbReference type="NCBI Taxonomy" id="171969"/>
    <lineage>
        <taxon>Eukaryota</taxon>
        <taxon>Viridiplantae</taxon>
        <taxon>Streptophyta</taxon>
        <taxon>Embryophyta</taxon>
        <taxon>Tracheophyta</taxon>
        <taxon>Spermatophyta</taxon>
        <taxon>Magnoliopsida</taxon>
        <taxon>eudicotyledons</taxon>
        <taxon>Gunneridae</taxon>
        <taxon>Pentapetalae</taxon>
        <taxon>Caryophyllales</taxon>
        <taxon>Cactineae</taxon>
        <taxon>Cactaceae</taxon>
        <taxon>Cactoideae</taxon>
        <taxon>Echinocereeae</taxon>
        <taxon>Carnegiea</taxon>
    </lineage>
</organism>
<dbReference type="NCBIfam" id="TIGR00756">
    <property type="entry name" value="PPR"/>
    <property type="match status" value="4"/>
</dbReference>
<reference evidence="5" key="1">
    <citation type="submission" date="2022-04" db="EMBL/GenBank/DDBJ databases">
        <title>Carnegiea gigantea Genome sequencing and assembly v2.</title>
        <authorList>
            <person name="Copetti D."/>
            <person name="Sanderson M.J."/>
            <person name="Burquez A."/>
            <person name="Wojciechowski M.F."/>
        </authorList>
    </citation>
    <scope>NUCLEOTIDE SEQUENCE</scope>
    <source>
        <strain evidence="5">SGP5-SGP5p</strain>
        <tissue evidence="5">Aerial part</tissue>
    </source>
</reference>
<evidence type="ECO:0000256" key="1">
    <source>
        <dbReference type="ARBA" id="ARBA00007626"/>
    </source>
</evidence>
<feature type="compositionally biased region" description="Polar residues" evidence="4">
    <location>
        <begin position="10"/>
        <end position="21"/>
    </location>
</feature>
<keyword evidence="6" id="KW-1185">Reference proteome</keyword>
<accession>A0A9Q1QPD4</accession>
<dbReference type="AlphaFoldDB" id="A0A9Q1QPD4"/>
<evidence type="ECO:0000256" key="3">
    <source>
        <dbReference type="PROSITE-ProRule" id="PRU00708"/>
    </source>
</evidence>
<evidence type="ECO:0000313" key="5">
    <source>
        <dbReference type="EMBL" id="KAJ8449234.1"/>
    </source>
</evidence>
<dbReference type="PROSITE" id="PS51375">
    <property type="entry name" value="PPR"/>
    <property type="match status" value="5"/>
</dbReference>
<comment type="caution">
    <text evidence="5">The sequence shown here is derived from an EMBL/GenBank/DDBJ whole genome shotgun (WGS) entry which is preliminary data.</text>
</comment>
<protein>
    <recommendedName>
        <fullName evidence="7">Pentatricopeptide repeat-containing protein</fullName>
    </recommendedName>
</protein>
<feature type="repeat" description="PPR" evidence="3">
    <location>
        <begin position="184"/>
        <end position="218"/>
    </location>
</feature>
<dbReference type="EMBL" id="JAKOGI010000023">
    <property type="protein sequence ID" value="KAJ8449234.1"/>
    <property type="molecule type" value="Genomic_DNA"/>
</dbReference>
<evidence type="ECO:0008006" key="7">
    <source>
        <dbReference type="Google" id="ProtNLM"/>
    </source>
</evidence>
<feature type="repeat" description="PPR" evidence="3">
    <location>
        <begin position="219"/>
        <end position="253"/>
    </location>
</feature>
<evidence type="ECO:0000313" key="6">
    <source>
        <dbReference type="Proteomes" id="UP001153076"/>
    </source>
</evidence>
<keyword evidence="2" id="KW-0677">Repeat</keyword>
<proteinExistence type="inferred from homology"/>
<feature type="region of interest" description="Disordered" evidence="4">
    <location>
        <begin position="1"/>
        <end position="21"/>
    </location>
</feature>
<evidence type="ECO:0000256" key="4">
    <source>
        <dbReference type="SAM" id="MobiDB-lite"/>
    </source>
</evidence>
<dbReference type="InterPro" id="IPR002885">
    <property type="entry name" value="PPR_rpt"/>
</dbReference>
<dbReference type="Pfam" id="PF01535">
    <property type="entry name" value="PPR"/>
    <property type="match status" value="2"/>
</dbReference>
<dbReference type="OrthoDB" id="185373at2759"/>
<feature type="repeat" description="PPR" evidence="3">
    <location>
        <begin position="270"/>
        <end position="304"/>
    </location>
</feature>
<name>A0A9Q1QPD4_9CARY</name>
<feature type="repeat" description="PPR" evidence="3">
    <location>
        <begin position="305"/>
        <end position="339"/>
    </location>
</feature>
<dbReference type="Gene3D" id="1.25.40.10">
    <property type="entry name" value="Tetratricopeptide repeat domain"/>
    <property type="match status" value="4"/>
</dbReference>
<dbReference type="InterPro" id="IPR011990">
    <property type="entry name" value="TPR-like_helical_dom_sf"/>
</dbReference>
<gene>
    <name evidence="5" type="ORF">Cgig2_021698</name>
</gene>
<sequence>MRKAVRKLSVPQSKHLQSTPPLVNPALAPVSESFPTPLPTVCLSSSTTQTQLLIFLKAHLKPPITPQILLHFLKNKLHYHPKFTHLDFHIFQWATTIDLYRHDHHIYEWMIRTLAVTDRFDALRTILLECVPSKPCPCSDGIFCCPRIEPIYRFAINSYCRIGSLDDALLAFNTVQRLIDGRPNVALYNILIHGFVKNGQHDKALNLYDRLIMDRVKPDIFTFNIVISSYCRNSNFRSALELFKEMRAKGCEPNACELLIDFARKKALPDGFDCSYLIERLCSESNVGRALEIVEEMWKAGTAPSLIACSTLVECLRKVGNVEEALRLVDKMLKEDILLDNASHSGRTAEADKLRLLASSKGLDPDVMTDNILVDGYTREGRRKEGERLVEEMLDKDCIPDIASYNRLMDGLRNYRNSAGC</sequence>
<comment type="similarity">
    <text evidence="1">Belongs to the PPR family. P subfamily.</text>
</comment>
<dbReference type="Pfam" id="PF13041">
    <property type="entry name" value="PPR_2"/>
    <property type="match status" value="2"/>
</dbReference>
<dbReference type="Proteomes" id="UP001153076">
    <property type="component" value="Unassembled WGS sequence"/>
</dbReference>
<feature type="repeat" description="PPR" evidence="3">
    <location>
        <begin position="366"/>
        <end position="400"/>
    </location>
</feature>